<keyword evidence="8 9" id="KW-0131">Cell cycle</keyword>
<evidence type="ECO:0000256" key="4">
    <source>
        <dbReference type="ARBA" id="ARBA00022598"/>
    </source>
</evidence>
<evidence type="ECO:0000256" key="2">
    <source>
        <dbReference type="ARBA" id="ARBA00004752"/>
    </source>
</evidence>
<dbReference type="InterPro" id="IPR036615">
    <property type="entry name" value="Mur_ligase_C_dom_sf"/>
</dbReference>
<dbReference type="Pfam" id="PF08245">
    <property type="entry name" value="Mur_ligase_M"/>
    <property type="match status" value="1"/>
</dbReference>
<evidence type="ECO:0000256" key="8">
    <source>
        <dbReference type="ARBA" id="ARBA00023306"/>
    </source>
</evidence>
<keyword evidence="6 9" id="KW-0547">Nucleotide-binding</keyword>
<dbReference type="HAMAP" id="MF_00639">
    <property type="entry name" value="MurD"/>
    <property type="match status" value="1"/>
</dbReference>
<dbReference type="Pfam" id="PF02875">
    <property type="entry name" value="Mur_ligase_C"/>
    <property type="match status" value="1"/>
</dbReference>
<dbReference type="NCBIfam" id="TIGR01087">
    <property type="entry name" value="murD"/>
    <property type="match status" value="1"/>
</dbReference>
<keyword evidence="9 10" id="KW-0961">Cell wall biogenesis/degradation</keyword>
<keyword evidence="9 10" id="KW-0133">Cell shape</keyword>
<dbReference type="PROSITE" id="PS01011">
    <property type="entry name" value="FOLYLPOLYGLU_SYNT_1"/>
    <property type="match status" value="1"/>
</dbReference>
<evidence type="ECO:0000256" key="9">
    <source>
        <dbReference type="HAMAP-Rule" id="MF_00639"/>
    </source>
</evidence>
<dbReference type="RefSeq" id="WP_377318976.1">
    <property type="nucleotide sequence ID" value="NZ_JBHUIY010000058.1"/>
</dbReference>
<protein>
    <recommendedName>
        <fullName evidence="9 10">UDP-N-acetylmuramoylalanine--D-glutamate ligase</fullName>
        <ecNumber evidence="9 10">6.3.2.9</ecNumber>
    </recommendedName>
    <alternativeName>
        <fullName evidence="9">D-glutamic acid-adding enzyme</fullName>
    </alternativeName>
    <alternativeName>
        <fullName evidence="9">UDP-N-acetylmuramoyl-L-alanyl-D-glutamate synthetase</fullName>
    </alternativeName>
</protein>
<evidence type="ECO:0000259" key="11">
    <source>
        <dbReference type="Pfam" id="PF02875"/>
    </source>
</evidence>
<dbReference type="SUPFAM" id="SSF51735">
    <property type="entry name" value="NAD(P)-binding Rossmann-fold domains"/>
    <property type="match status" value="1"/>
</dbReference>
<evidence type="ECO:0000259" key="12">
    <source>
        <dbReference type="Pfam" id="PF08245"/>
    </source>
</evidence>
<dbReference type="Gene3D" id="3.40.1190.10">
    <property type="entry name" value="Mur-like, catalytic domain"/>
    <property type="match status" value="1"/>
</dbReference>
<evidence type="ECO:0000313" key="13">
    <source>
        <dbReference type="EMBL" id="MFD2235624.1"/>
    </source>
</evidence>
<dbReference type="PANTHER" id="PTHR43692:SF1">
    <property type="entry name" value="UDP-N-ACETYLMURAMOYLALANINE--D-GLUTAMATE LIGASE"/>
    <property type="match status" value="1"/>
</dbReference>
<dbReference type="EMBL" id="JBHUIY010000058">
    <property type="protein sequence ID" value="MFD2235624.1"/>
    <property type="molecule type" value="Genomic_DNA"/>
</dbReference>
<dbReference type="Gene3D" id="3.40.50.720">
    <property type="entry name" value="NAD(P)-binding Rossmann-like Domain"/>
    <property type="match status" value="1"/>
</dbReference>
<feature type="domain" description="Mur ligase C-terminal" evidence="11">
    <location>
        <begin position="313"/>
        <end position="424"/>
    </location>
</feature>
<dbReference type="PANTHER" id="PTHR43692">
    <property type="entry name" value="UDP-N-ACETYLMURAMOYLALANINE--D-GLUTAMATE LIGASE"/>
    <property type="match status" value="1"/>
</dbReference>
<dbReference type="Gene3D" id="3.90.190.20">
    <property type="entry name" value="Mur ligase, C-terminal domain"/>
    <property type="match status" value="1"/>
</dbReference>
<reference evidence="14" key="1">
    <citation type="journal article" date="2019" name="Int. J. Syst. Evol. Microbiol.">
        <title>The Global Catalogue of Microorganisms (GCM) 10K type strain sequencing project: providing services to taxonomists for standard genome sequencing and annotation.</title>
        <authorList>
            <consortium name="The Broad Institute Genomics Platform"/>
            <consortium name="The Broad Institute Genome Sequencing Center for Infectious Disease"/>
            <person name="Wu L."/>
            <person name="Ma J."/>
        </authorList>
    </citation>
    <scope>NUCLEOTIDE SEQUENCE [LARGE SCALE GENOMIC DNA]</scope>
    <source>
        <strain evidence="14">KCTC 15012</strain>
    </source>
</reference>
<feature type="domain" description="Mur ligase central" evidence="12">
    <location>
        <begin position="114"/>
        <end position="291"/>
    </location>
</feature>
<keyword evidence="5 9" id="KW-0132">Cell division</keyword>
<dbReference type="InterPro" id="IPR004101">
    <property type="entry name" value="Mur_ligase_C"/>
</dbReference>
<name>A0ABW5CEC9_9PROT</name>
<dbReference type="SUPFAM" id="SSF53244">
    <property type="entry name" value="MurD-like peptide ligases, peptide-binding domain"/>
    <property type="match status" value="1"/>
</dbReference>
<comment type="catalytic activity">
    <reaction evidence="9 10">
        <text>UDP-N-acetyl-alpha-D-muramoyl-L-alanine + D-glutamate + ATP = UDP-N-acetyl-alpha-D-muramoyl-L-alanyl-D-glutamate + ADP + phosphate + H(+)</text>
        <dbReference type="Rhea" id="RHEA:16429"/>
        <dbReference type="ChEBI" id="CHEBI:15378"/>
        <dbReference type="ChEBI" id="CHEBI:29986"/>
        <dbReference type="ChEBI" id="CHEBI:30616"/>
        <dbReference type="ChEBI" id="CHEBI:43474"/>
        <dbReference type="ChEBI" id="CHEBI:83898"/>
        <dbReference type="ChEBI" id="CHEBI:83900"/>
        <dbReference type="ChEBI" id="CHEBI:456216"/>
        <dbReference type="EC" id="6.3.2.9"/>
    </reaction>
</comment>
<comment type="similarity">
    <text evidence="9">Belongs to the MurCDEF family.</text>
</comment>
<evidence type="ECO:0000256" key="6">
    <source>
        <dbReference type="ARBA" id="ARBA00022741"/>
    </source>
</evidence>
<feature type="binding site" evidence="9">
    <location>
        <begin position="116"/>
        <end position="122"/>
    </location>
    <ligand>
        <name>ATP</name>
        <dbReference type="ChEBI" id="CHEBI:30616"/>
    </ligand>
</feature>
<gene>
    <name evidence="9 13" type="primary">murD</name>
    <name evidence="13" type="ORF">ACFSNB_17625</name>
</gene>
<evidence type="ECO:0000256" key="3">
    <source>
        <dbReference type="ARBA" id="ARBA00022490"/>
    </source>
</evidence>
<evidence type="ECO:0000256" key="1">
    <source>
        <dbReference type="ARBA" id="ARBA00004496"/>
    </source>
</evidence>
<comment type="caution">
    <text evidence="13">The sequence shown here is derived from an EMBL/GenBank/DDBJ whole genome shotgun (WGS) entry which is preliminary data.</text>
</comment>
<comment type="subcellular location">
    <subcellularLocation>
        <location evidence="1 9 10">Cytoplasm</location>
    </subcellularLocation>
</comment>
<dbReference type="InterPro" id="IPR018109">
    <property type="entry name" value="Folylpolyglutamate_synth_CS"/>
</dbReference>
<evidence type="ECO:0000256" key="5">
    <source>
        <dbReference type="ARBA" id="ARBA00022618"/>
    </source>
</evidence>
<keyword evidence="14" id="KW-1185">Reference proteome</keyword>
<organism evidence="13 14">
    <name type="scientific">Phaeospirillum tilakii</name>
    <dbReference type="NCBI Taxonomy" id="741673"/>
    <lineage>
        <taxon>Bacteria</taxon>
        <taxon>Pseudomonadati</taxon>
        <taxon>Pseudomonadota</taxon>
        <taxon>Alphaproteobacteria</taxon>
        <taxon>Rhodospirillales</taxon>
        <taxon>Rhodospirillaceae</taxon>
        <taxon>Phaeospirillum</taxon>
    </lineage>
</organism>
<dbReference type="InterPro" id="IPR013221">
    <property type="entry name" value="Mur_ligase_cen"/>
</dbReference>
<comment type="pathway">
    <text evidence="2 9 10">Cell wall biogenesis; peptidoglycan biosynthesis.</text>
</comment>
<dbReference type="Proteomes" id="UP001597296">
    <property type="component" value="Unassembled WGS sequence"/>
</dbReference>
<keyword evidence="4 9" id="KW-0436">Ligase</keyword>
<keyword evidence="9 10" id="KW-0573">Peptidoglycan synthesis</keyword>
<keyword evidence="7 9" id="KW-0067">ATP-binding</keyword>
<evidence type="ECO:0000256" key="10">
    <source>
        <dbReference type="RuleBase" id="RU003664"/>
    </source>
</evidence>
<comment type="function">
    <text evidence="9 10">Cell wall formation. Catalyzes the addition of glutamate to the nucleotide precursor UDP-N-acetylmuramoyl-L-alanine (UMA).</text>
</comment>
<evidence type="ECO:0000313" key="14">
    <source>
        <dbReference type="Proteomes" id="UP001597296"/>
    </source>
</evidence>
<keyword evidence="3 9" id="KW-0963">Cytoplasm</keyword>
<dbReference type="InterPro" id="IPR036565">
    <property type="entry name" value="Mur-like_cat_sf"/>
</dbReference>
<dbReference type="InterPro" id="IPR036291">
    <property type="entry name" value="NAD(P)-bd_dom_sf"/>
</dbReference>
<dbReference type="EC" id="6.3.2.9" evidence="9 10"/>
<proteinExistence type="inferred from homology"/>
<evidence type="ECO:0000256" key="7">
    <source>
        <dbReference type="ARBA" id="ARBA00022840"/>
    </source>
</evidence>
<dbReference type="SUPFAM" id="SSF53623">
    <property type="entry name" value="MurD-like peptide ligases, catalytic domain"/>
    <property type="match status" value="1"/>
</dbReference>
<dbReference type="InterPro" id="IPR005762">
    <property type="entry name" value="MurD"/>
</dbReference>
<sequence length="472" mass="48818">MALSFLAGRKVAVMGLGKSGTTTARALLAAGATVLAWDDESTARDQASSAGIPVADPLAECPLGVDLLVWSPGVPHTHPTPHPLAEAARAERVPLVSDISLLARSRPGARIVGISGTNGKSTTTTLVAHLLAEAGIATAAGGNLGTAALDLPDLGPDGRLVLELSSYQLELSDGLVLSSAALLNITPDHLARHGGMEGYVAAKRRLFDYLAPDGTAVIGIDDEPCRAIAAELEAAGRRVVRISAETPLERGVSAADGKLREDGEVVADLAACPRLPGRHNWQNACAAYALARAEGVAPQAAAAALATYPGLAHRQEWLAEIGGVAWINDSKATNADATEKALVCHERIHWILGGRPKEGGIDALAPLFPRIAHAYLIGEATEAFARRLAAAKVPTTCCGELGVAVDLARRQARSGEVVLLSPACASWDQFRSFEHRGDVFREMVAAIERNARADGVPTSGAPRGAEGGSAAG</sequence>
<accession>A0ABW5CEC9</accession>
<dbReference type="GO" id="GO:0008764">
    <property type="term" value="F:UDP-N-acetylmuramoylalanine-D-glutamate ligase activity"/>
    <property type="evidence" value="ECO:0007669"/>
    <property type="project" value="UniProtKB-EC"/>
</dbReference>